<dbReference type="Pfam" id="PF01361">
    <property type="entry name" value="Tautomerase"/>
    <property type="match status" value="1"/>
</dbReference>
<dbReference type="PANTHER" id="PTHR35530:SF2">
    <property type="entry name" value="BSL4019 PROTEIN"/>
    <property type="match status" value="1"/>
</dbReference>
<keyword evidence="2" id="KW-0413">Isomerase</keyword>
<sequence length="68" mass="7739">MPMVQINVWKGFEQEKVDYLIKNITKVFTEVDVPAEAVEILIYEVPKSHWGVGGESCSIKFKDIGPKE</sequence>
<protein>
    <submittedName>
        <fullName evidence="4">Tautomerase family protein</fullName>
    </submittedName>
</protein>
<reference evidence="5" key="1">
    <citation type="journal article" date="2022" name="Microbiol. Resour. Announc.">
        <title>Draft Genome Sequence of a Methanogenic Archaeon from West Spitsbergen Permafrost.</title>
        <authorList>
            <person name="Trubitsyn V."/>
            <person name="Rivkina E."/>
            <person name="Shcherbakova V."/>
        </authorList>
    </citation>
    <scope>NUCLEOTIDE SEQUENCE [LARGE SCALE GENOMIC DNA]</scope>
    <source>
        <strain evidence="5">VT</strain>
    </source>
</reference>
<feature type="domain" description="4-oxalocrotonate tautomerase-like" evidence="3">
    <location>
        <begin position="2"/>
        <end position="57"/>
    </location>
</feature>
<dbReference type="Proteomes" id="UP000825933">
    <property type="component" value="Unassembled WGS sequence"/>
</dbReference>
<dbReference type="SUPFAM" id="SSF55331">
    <property type="entry name" value="Tautomerase/MIF"/>
    <property type="match status" value="1"/>
</dbReference>
<evidence type="ECO:0000313" key="4">
    <source>
        <dbReference type="EMBL" id="MBZ2165487.1"/>
    </source>
</evidence>
<comment type="similarity">
    <text evidence="1">Belongs to the 4-oxalocrotonate tautomerase family.</text>
</comment>
<keyword evidence="5" id="KW-1185">Reference proteome</keyword>
<evidence type="ECO:0000256" key="2">
    <source>
        <dbReference type="ARBA" id="ARBA00023235"/>
    </source>
</evidence>
<gene>
    <name evidence="4" type="ORF">K8N75_05465</name>
</gene>
<proteinExistence type="inferred from homology"/>
<evidence type="ECO:0000259" key="3">
    <source>
        <dbReference type="Pfam" id="PF01361"/>
    </source>
</evidence>
<dbReference type="InterPro" id="IPR004370">
    <property type="entry name" value="4-OT-like_dom"/>
</dbReference>
<evidence type="ECO:0000313" key="5">
    <source>
        <dbReference type="Proteomes" id="UP000825933"/>
    </source>
</evidence>
<dbReference type="AlphaFoldDB" id="A0A8T5UTH3"/>
<dbReference type="EMBL" id="JAIOUQ010000005">
    <property type="protein sequence ID" value="MBZ2165487.1"/>
    <property type="molecule type" value="Genomic_DNA"/>
</dbReference>
<name>A0A8T5UTH3_9EURY</name>
<organism evidence="4 5">
    <name type="scientific">Methanobacterium spitsbergense</name>
    <dbReference type="NCBI Taxonomy" id="2874285"/>
    <lineage>
        <taxon>Archaea</taxon>
        <taxon>Methanobacteriati</taxon>
        <taxon>Methanobacteriota</taxon>
        <taxon>Methanomada group</taxon>
        <taxon>Methanobacteria</taxon>
        <taxon>Methanobacteriales</taxon>
        <taxon>Methanobacteriaceae</taxon>
        <taxon>Methanobacterium</taxon>
    </lineage>
</organism>
<dbReference type="Gene3D" id="3.30.429.10">
    <property type="entry name" value="Macrophage Migration Inhibitory Factor"/>
    <property type="match status" value="1"/>
</dbReference>
<accession>A0A8T5UTH3</accession>
<comment type="caution">
    <text evidence="4">The sequence shown here is derived from an EMBL/GenBank/DDBJ whole genome shotgun (WGS) entry which is preliminary data.</text>
</comment>
<dbReference type="PANTHER" id="PTHR35530">
    <property type="entry name" value="TAUTOMERASE-RELATED"/>
    <property type="match status" value="1"/>
</dbReference>
<dbReference type="RefSeq" id="WP_223791112.1">
    <property type="nucleotide sequence ID" value="NZ_JAIOUQ010000005.1"/>
</dbReference>
<evidence type="ECO:0000256" key="1">
    <source>
        <dbReference type="ARBA" id="ARBA00006723"/>
    </source>
</evidence>
<dbReference type="GO" id="GO:0016853">
    <property type="term" value="F:isomerase activity"/>
    <property type="evidence" value="ECO:0007669"/>
    <property type="project" value="UniProtKB-KW"/>
</dbReference>
<dbReference type="InterPro" id="IPR014347">
    <property type="entry name" value="Tautomerase/MIF_sf"/>
</dbReference>